<evidence type="ECO:0000313" key="2">
    <source>
        <dbReference type="EMBL" id="KAF5940114.1"/>
    </source>
</evidence>
<dbReference type="InterPro" id="IPR012442">
    <property type="entry name" value="DUF1645_plant"/>
</dbReference>
<dbReference type="EMBL" id="JACBKZ010000010">
    <property type="protein sequence ID" value="KAF5940114.1"/>
    <property type="molecule type" value="Genomic_DNA"/>
</dbReference>
<proteinExistence type="predicted"/>
<dbReference type="Proteomes" id="UP000593564">
    <property type="component" value="Unassembled WGS sequence"/>
</dbReference>
<protein>
    <submittedName>
        <fullName evidence="2">Uncharacterized protein</fullName>
    </submittedName>
</protein>
<accession>A0A7J7GL05</accession>
<dbReference type="Pfam" id="PF07816">
    <property type="entry name" value="DUF1645"/>
    <property type="match status" value="1"/>
</dbReference>
<feature type="compositionally biased region" description="Low complexity" evidence="1">
    <location>
        <begin position="174"/>
        <end position="185"/>
    </location>
</feature>
<reference evidence="2 3" key="2">
    <citation type="submission" date="2020-07" db="EMBL/GenBank/DDBJ databases">
        <title>Genome assembly of wild tea tree DASZ reveals pedigree and selection history of tea varieties.</title>
        <authorList>
            <person name="Zhang W."/>
        </authorList>
    </citation>
    <scope>NUCLEOTIDE SEQUENCE [LARGE SCALE GENOMIC DNA]</scope>
    <source>
        <strain evidence="3">cv. G240</strain>
        <tissue evidence="2">Leaf</tissue>
    </source>
</reference>
<dbReference type="AlphaFoldDB" id="A0A7J7GL05"/>
<gene>
    <name evidence="2" type="ORF">HYC85_021281</name>
</gene>
<feature type="region of interest" description="Disordered" evidence="1">
    <location>
        <begin position="167"/>
        <end position="194"/>
    </location>
</feature>
<name>A0A7J7GL05_CAMSI</name>
<dbReference type="PANTHER" id="PTHR33095:SF114">
    <property type="entry name" value="DUF1645 FAMILY PROTEIN"/>
    <property type="match status" value="1"/>
</dbReference>
<comment type="caution">
    <text evidence="2">The sequence shown here is derived from an EMBL/GenBank/DDBJ whole genome shotgun (WGS) entry which is preliminary data.</text>
</comment>
<sequence length="243" mass="27050">MSSSSDFEDEFSWKLKINGSDCDETVKSPPSDDEFRGEDDEDFSFACIAPDESPISADDVFQNGQIKPIYPWFDRSILLAGDSVDLPCRPPVKNVFIEPPPPQAPAKGDLESSYCEWSGKAVEASPEICKKCNSTGFSKLWRFRDLLNRSNSDGRDTFVFLNGSATSPEKKSAAGDAKVNGAGAKVKGKKNKTASLSPHELHYVRNRAVREEDRRRSYLPYRPELVGFFTNVRGGLSRNVHPY</sequence>
<dbReference type="PANTHER" id="PTHR33095">
    <property type="entry name" value="OS07G0619500 PROTEIN"/>
    <property type="match status" value="1"/>
</dbReference>
<feature type="region of interest" description="Disordered" evidence="1">
    <location>
        <begin position="20"/>
        <end position="39"/>
    </location>
</feature>
<evidence type="ECO:0000313" key="3">
    <source>
        <dbReference type="Proteomes" id="UP000593564"/>
    </source>
</evidence>
<evidence type="ECO:0000256" key="1">
    <source>
        <dbReference type="SAM" id="MobiDB-lite"/>
    </source>
</evidence>
<reference evidence="3" key="1">
    <citation type="journal article" date="2020" name="Nat. Commun.">
        <title>Genome assembly of wild tea tree DASZ reveals pedigree and selection history of tea varieties.</title>
        <authorList>
            <person name="Zhang W."/>
            <person name="Zhang Y."/>
            <person name="Qiu H."/>
            <person name="Guo Y."/>
            <person name="Wan H."/>
            <person name="Zhang X."/>
            <person name="Scossa F."/>
            <person name="Alseekh S."/>
            <person name="Zhang Q."/>
            <person name="Wang P."/>
            <person name="Xu L."/>
            <person name="Schmidt M.H."/>
            <person name="Jia X."/>
            <person name="Li D."/>
            <person name="Zhu A."/>
            <person name="Guo F."/>
            <person name="Chen W."/>
            <person name="Ni D."/>
            <person name="Usadel B."/>
            <person name="Fernie A.R."/>
            <person name="Wen W."/>
        </authorList>
    </citation>
    <scope>NUCLEOTIDE SEQUENCE [LARGE SCALE GENOMIC DNA]</scope>
    <source>
        <strain evidence="3">cv. G240</strain>
    </source>
</reference>
<keyword evidence="3" id="KW-1185">Reference proteome</keyword>
<organism evidence="2 3">
    <name type="scientific">Camellia sinensis</name>
    <name type="common">Tea plant</name>
    <name type="synonym">Thea sinensis</name>
    <dbReference type="NCBI Taxonomy" id="4442"/>
    <lineage>
        <taxon>Eukaryota</taxon>
        <taxon>Viridiplantae</taxon>
        <taxon>Streptophyta</taxon>
        <taxon>Embryophyta</taxon>
        <taxon>Tracheophyta</taxon>
        <taxon>Spermatophyta</taxon>
        <taxon>Magnoliopsida</taxon>
        <taxon>eudicotyledons</taxon>
        <taxon>Gunneridae</taxon>
        <taxon>Pentapetalae</taxon>
        <taxon>asterids</taxon>
        <taxon>Ericales</taxon>
        <taxon>Theaceae</taxon>
        <taxon>Camellia</taxon>
    </lineage>
</organism>